<evidence type="ECO:0000313" key="2">
    <source>
        <dbReference type="Proteomes" id="UP001056500"/>
    </source>
</evidence>
<dbReference type="Proteomes" id="UP001056500">
    <property type="component" value="Chromosome"/>
</dbReference>
<reference evidence="1" key="1">
    <citation type="submission" date="2022-06" db="EMBL/GenBank/DDBJ databases">
        <title>Genome sequencing of Brevibacillus sp. BB3-R1.</title>
        <authorList>
            <person name="Heo J."/>
            <person name="Lee D."/>
            <person name="Won M."/>
            <person name="Han B.-H."/>
            <person name="Hong S.-B."/>
            <person name="Kwon S.-W."/>
        </authorList>
    </citation>
    <scope>NUCLEOTIDE SEQUENCE</scope>
    <source>
        <strain evidence="1">BB3-R1</strain>
    </source>
</reference>
<name>A0ABY4WJY6_9BACL</name>
<protein>
    <submittedName>
        <fullName evidence="1">CD1375 family protein</fullName>
    </submittedName>
</protein>
<keyword evidence="2" id="KW-1185">Reference proteome</keyword>
<gene>
    <name evidence="1" type="ORF">NDK47_09355</name>
</gene>
<evidence type="ECO:0000313" key="1">
    <source>
        <dbReference type="EMBL" id="USG67460.1"/>
    </source>
</evidence>
<dbReference type="RefSeq" id="WP_251874559.1">
    <property type="nucleotide sequence ID" value="NZ_CP098755.1"/>
</dbReference>
<organism evidence="1 2">
    <name type="scientific">Brevibacillus ruminantium</name>
    <dbReference type="NCBI Taxonomy" id="2950604"/>
    <lineage>
        <taxon>Bacteria</taxon>
        <taxon>Bacillati</taxon>
        <taxon>Bacillota</taxon>
        <taxon>Bacilli</taxon>
        <taxon>Bacillales</taxon>
        <taxon>Paenibacillaceae</taxon>
        <taxon>Brevibacillus</taxon>
    </lineage>
</organism>
<dbReference type="NCBIfam" id="NF040910">
    <property type="entry name" value="CD1375_fam"/>
    <property type="match status" value="1"/>
</dbReference>
<dbReference type="EMBL" id="CP098755">
    <property type="protein sequence ID" value="USG67460.1"/>
    <property type="molecule type" value="Genomic_DNA"/>
</dbReference>
<accession>A0ABY4WJY6</accession>
<dbReference type="InterPro" id="IPR047907">
    <property type="entry name" value="CD1375-like"/>
</dbReference>
<proteinExistence type="predicted"/>
<sequence length="40" mass="4718">MQSMVKIYCILIREGVKTIEQVPVQIREEVQLRLESDGER</sequence>